<comment type="caution">
    <text evidence="5">The sequence shown here is derived from an EMBL/GenBank/DDBJ whole genome shotgun (WGS) entry which is preliminary data.</text>
</comment>
<dbReference type="Proteomes" id="UP001190926">
    <property type="component" value="Unassembled WGS sequence"/>
</dbReference>
<dbReference type="PANTHER" id="PTHR12549">
    <property type="entry name" value="JMJC DOMAIN-CONTAINING HISTONE DEMETHYLATION PROTEIN"/>
    <property type="match status" value="1"/>
</dbReference>
<evidence type="ECO:0000256" key="4">
    <source>
        <dbReference type="ARBA" id="ARBA00023242"/>
    </source>
</evidence>
<keyword evidence="6" id="KW-1185">Reference proteome</keyword>
<dbReference type="GO" id="GO:0031490">
    <property type="term" value="F:chromatin DNA binding"/>
    <property type="evidence" value="ECO:0007669"/>
    <property type="project" value="TreeGrafter"/>
</dbReference>
<dbReference type="AlphaFoldDB" id="A0AAD4IW23"/>
<dbReference type="GO" id="GO:0000118">
    <property type="term" value="C:histone deacetylase complex"/>
    <property type="evidence" value="ECO:0007669"/>
    <property type="project" value="TreeGrafter"/>
</dbReference>
<dbReference type="PANTHER" id="PTHR12549:SF38">
    <property type="entry name" value="JMJC DOMAIN-CONTAINING HISTONE DEMETHYLASE 2, ISOFORM A"/>
    <property type="match status" value="1"/>
</dbReference>
<dbReference type="EMBL" id="SDAM02001444">
    <property type="protein sequence ID" value="KAH6822171.1"/>
    <property type="molecule type" value="Genomic_DNA"/>
</dbReference>
<evidence type="ECO:0000256" key="2">
    <source>
        <dbReference type="ARBA" id="ARBA00006801"/>
    </source>
</evidence>
<sequence>MKVALDFVSLENVHECARLIPEFWLLPQSHRSKQDILEVKKLDVYAASAAIDEARNLMSKIAVARNCS</sequence>
<dbReference type="GO" id="GO:0006357">
    <property type="term" value="P:regulation of transcription by RNA polymerase II"/>
    <property type="evidence" value="ECO:0007669"/>
    <property type="project" value="TreeGrafter"/>
</dbReference>
<organism evidence="5 6">
    <name type="scientific">Perilla frutescens var. hirtella</name>
    <name type="common">Perilla citriodora</name>
    <name type="synonym">Perilla setoyensis</name>
    <dbReference type="NCBI Taxonomy" id="608512"/>
    <lineage>
        <taxon>Eukaryota</taxon>
        <taxon>Viridiplantae</taxon>
        <taxon>Streptophyta</taxon>
        <taxon>Embryophyta</taxon>
        <taxon>Tracheophyta</taxon>
        <taxon>Spermatophyta</taxon>
        <taxon>Magnoliopsida</taxon>
        <taxon>eudicotyledons</taxon>
        <taxon>Gunneridae</taxon>
        <taxon>Pentapetalae</taxon>
        <taxon>asterids</taxon>
        <taxon>lamiids</taxon>
        <taxon>Lamiales</taxon>
        <taxon>Lamiaceae</taxon>
        <taxon>Nepetoideae</taxon>
        <taxon>Elsholtzieae</taxon>
        <taxon>Perilla</taxon>
    </lineage>
</organism>
<proteinExistence type="inferred from homology"/>
<evidence type="ECO:0000256" key="1">
    <source>
        <dbReference type="ARBA" id="ARBA00004123"/>
    </source>
</evidence>
<dbReference type="Gene3D" id="2.60.120.650">
    <property type="entry name" value="Cupin"/>
    <property type="match status" value="1"/>
</dbReference>
<comment type="subcellular location">
    <subcellularLocation>
        <location evidence="1">Nucleus</location>
    </subcellularLocation>
</comment>
<dbReference type="GO" id="GO:0000785">
    <property type="term" value="C:chromatin"/>
    <property type="evidence" value="ECO:0007669"/>
    <property type="project" value="TreeGrafter"/>
</dbReference>
<dbReference type="GO" id="GO:0046872">
    <property type="term" value="F:metal ion binding"/>
    <property type="evidence" value="ECO:0007669"/>
    <property type="project" value="UniProtKB-KW"/>
</dbReference>
<evidence type="ECO:0000313" key="6">
    <source>
        <dbReference type="Proteomes" id="UP001190926"/>
    </source>
</evidence>
<gene>
    <name evidence="5" type="ORF">C2S53_000058</name>
</gene>
<dbReference type="GO" id="GO:0032454">
    <property type="term" value="F:histone H3K9 demethylase activity"/>
    <property type="evidence" value="ECO:0007669"/>
    <property type="project" value="InterPro"/>
</dbReference>
<dbReference type="InterPro" id="IPR045109">
    <property type="entry name" value="LSDs-like"/>
</dbReference>
<evidence type="ECO:0000313" key="5">
    <source>
        <dbReference type="EMBL" id="KAH6822171.1"/>
    </source>
</evidence>
<dbReference type="GO" id="GO:0003712">
    <property type="term" value="F:transcription coregulator activity"/>
    <property type="evidence" value="ECO:0007669"/>
    <property type="project" value="TreeGrafter"/>
</dbReference>
<keyword evidence="4" id="KW-0539">Nucleus</keyword>
<keyword evidence="3" id="KW-0479">Metal-binding</keyword>
<evidence type="ECO:0000256" key="3">
    <source>
        <dbReference type="ARBA" id="ARBA00022723"/>
    </source>
</evidence>
<protein>
    <submittedName>
        <fullName evidence="5">Transcription factor jumonji domain-containing protein</fullName>
    </submittedName>
</protein>
<name>A0AAD4IW23_PERFH</name>
<accession>A0AAD4IW23</accession>
<reference evidence="5 6" key="1">
    <citation type="journal article" date="2021" name="Nat. Commun.">
        <title>Incipient diploidization of the medicinal plant Perilla within 10,000 years.</title>
        <authorList>
            <person name="Zhang Y."/>
            <person name="Shen Q."/>
            <person name="Leng L."/>
            <person name="Zhang D."/>
            <person name="Chen S."/>
            <person name="Shi Y."/>
            <person name="Ning Z."/>
            <person name="Chen S."/>
        </authorList>
    </citation>
    <scope>NUCLEOTIDE SEQUENCE [LARGE SCALE GENOMIC DNA]</scope>
    <source>
        <strain evidence="6">cv. PC099</strain>
    </source>
</reference>
<comment type="similarity">
    <text evidence="2">Belongs to the JARID1 histone demethylase family.</text>
</comment>